<sequence length="82" mass="9433">MPNMQTMTRIRDIVHTALTTGYLTLAAENQLRELLTTRYDSEDFNAFMALQEAAMMGQIKQESRESRKQFSLKQTESQISVS</sequence>
<keyword evidence="3" id="KW-1185">Reference proteome</keyword>
<comment type="caution">
    <text evidence="2">The sequence shown here is derived from an EMBL/GenBank/DDBJ whole genome shotgun (WGS) entry which is preliminary data.</text>
</comment>
<evidence type="ECO:0000313" key="3">
    <source>
        <dbReference type="Proteomes" id="UP000300142"/>
    </source>
</evidence>
<protein>
    <submittedName>
        <fullName evidence="2">Uncharacterized protein</fullName>
    </submittedName>
</protein>
<evidence type="ECO:0000256" key="1">
    <source>
        <dbReference type="SAM" id="MobiDB-lite"/>
    </source>
</evidence>
<feature type="compositionally biased region" description="Polar residues" evidence="1">
    <location>
        <begin position="69"/>
        <end position="82"/>
    </location>
</feature>
<dbReference type="Proteomes" id="UP000300142">
    <property type="component" value="Unassembled WGS sequence"/>
</dbReference>
<organism evidence="2 3">
    <name type="scientific">Sphaerospermopsis reniformis</name>
    <dbReference type="NCBI Taxonomy" id="531300"/>
    <lineage>
        <taxon>Bacteria</taxon>
        <taxon>Bacillati</taxon>
        <taxon>Cyanobacteriota</taxon>
        <taxon>Cyanophyceae</taxon>
        <taxon>Nostocales</taxon>
        <taxon>Aphanizomenonaceae</taxon>
        <taxon>Sphaerospermopsis</taxon>
    </lineage>
</organism>
<gene>
    <name evidence="2" type="ORF">SR1949_15740</name>
</gene>
<proteinExistence type="predicted"/>
<dbReference type="EMBL" id="BJCE01000038">
    <property type="protein sequence ID" value="GCL36470.1"/>
    <property type="molecule type" value="Genomic_DNA"/>
</dbReference>
<name>A0A479ZUQ8_9CYAN</name>
<evidence type="ECO:0000313" key="2">
    <source>
        <dbReference type="EMBL" id="GCL36470.1"/>
    </source>
</evidence>
<dbReference type="AlphaFoldDB" id="A0A479ZUQ8"/>
<reference evidence="3" key="1">
    <citation type="submission" date="2019-02" db="EMBL/GenBank/DDBJ databases">
        <title>Draft genome sequence of Sphaerospermopsis reniformis NIES-1949.</title>
        <authorList>
            <person name="Yamaguchi H."/>
            <person name="Suzuki S."/>
            <person name="Kawachi M."/>
        </authorList>
    </citation>
    <scope>NUCLEOTIDE SEQUENCE [LARGE SCALE GENOMIC DNA]</scope>
    <source>
        <strain evidence="3">NIES-1949</strain>
    </source>
</reference>
<accession>A0A479ZUQ8</accession>
<feature type="region of interest" description="Disordered" evidence="1">
    <location>
        <begin position="59"/>
        <end position="82"/>
    </location>
</feature>